<keyword evidence="2 8" id="KW-0489">Methyltransferase</keyword>
<evidence type="ECO:0000313" key="8">
    <source>
        <dbReference type="EMBL" id="PZO88654.1"/>
    </source>
</evidence>
<dbReference type="GO" id="GO:0003676">
    <property type="term" value="F:nucleic acid binding"/>
    <property type="evidence" value="ECO:0007669"/>
    <property type="project" value="InterPro"/>
</dbReference>
<evidence type="ECO:0000256" key="2">
    <source>
        <dbReference type="ARBA" id="ARBA00022603"/>
    </source>
</evidence>
<dbReference type="InterPro" id="IPR046819">
    <property type="entry name" value="MmeI_hel"/>
</dbReference>
<gene>
    <name evidence="8" type="ORF">DI626_01215</name>
</gene>
<protein>
    <recommendedName>
        <fullName evidence="1">site-specific DNA-methyltransferase (adenine-specific)</fullName>
        <ecNumber evidence="1">2.1.1.72</ecNumber>
    </recommendedName>
</protein>
<dbReference type="Pfam" id="PF20473">
    <property type="entry name" value="MmeI_Mtase"/>
    <property type="match status" value="1"/>
</dbReference>
<name>A0A2W5A251_9BACT</name>
<dbReference type="PANTHER" id="PTHR33841">
    <property type="entry name" value="DNA METHYLTRANSFERASE YEEA-RELATED"/>
    <property type="match status" value="1"/>
</dbReference>
<dbReference type="EMBL" id="QFNK01000011">
    <property type="protein sequence ID" value="PZO88654.1"/>
    <property type="molecule type" value="Genomic_DNA"/>
</dbReference>
<dbReference type="AlphaFoldDB" id="A0A2W5A251"/>
<dbReference type="CDD" id="cd02440">
    <property type="entry name" value="AdoMet_MTases"/>
    <property type="match status" value="1"/>
</dbReference>
<feature type="domain" description="MmeI-like target recognition" evidence="6">
    <location>
        <begin position="689"/>
        <end position="845"/>
    </location>
</feature>
<evidence type="ECO:0000313" key="9">
    <source>
        <dbReference type="Proteomes" id="UP000249557"/>
    </source>
</evidence>
<proteinExistence type="predicted"/>
<evidence type="ECO:0000259" key="6">
    <source>
        <dbReference type="Pfam" id="PF20466"/>
    </source>
</evidence>
<dbReference type="Pfam" id="PF20466">
    <property type="entry name" value="MmeI_TRD"/>
    <property type="match status" value="1"/>
</dbReference>
<dbReference type="PANTHER" id="PTHR33841:SF1">
    <property type="entry name" value="DNA METHYLTRANSFERASE A"/>
    <property type="match status" value="1"/>
</dbReference>
<keyword evidence="3 8" id="KW-0808">Transferase</keyword>
<dbReference type="InterPro" id="IPR050953">
    <property type="entry name" value="N4_N6_ade-DNA_methylase"/>
</dbReference>
<evidence type="ECO:0000256" key="3">
    <source>
        <dbReference type="ARBA" id="ARBA00022679"/>
    </source>
</evidence>
<feature type="domain" description="MmeI-like DNA-methyltransferase" evidence="7">
    <location>
        <begin position="371"/>
        <end position="611"/>
    </location>
</feature>
<reference evidence="8 9" key="1">
    <citation type="submission" date="2017-08" db="EMBL/GenBank/DDBJ databases">
        <title>Infants hospitalized years apart are colonized by the same room-sourced microbial strains.</title>
        <authorList>
            <person name="Brooks B."/>
            <person name="Olm M.R."/>
            <person name="Firek B.A."/>
            <person name="Baker R."/>
            <person name="Thomas B.C."/>
            <person name="Morowitz M.J."/>
            <person name="Banfield J.F."/>
        </authorList>
    </citation>
    <scope>NUCLEOTIDE SEQUENCE [LARGE SCALE GENOMIC DNA]</scope>
    <source>
        <strain evidence="8">S2_018_000_R2_104</strain>
    </source>
</reference>
<dbReference type="InterPro" id="IPR046820">
    <property type="entry name" value="MmeI_TRD"/>
</dbReference>
<dbReference type="GO" id="GO:0009007">
    <property type="term" value="F:site-specific DNA-methyltransferase (adenine-specific) activity"/>
    <property type="evidence" value="ECO:0007669"/>
    <property type="project" value="UniProtKB-EC"/>
</dbReference>
<comment type="caution">
    <text evidence="8">The sequence shown here is derived from an EMBL/GenBank/DDBJ whole genome shotgun (WGS) entry which is preliminary data.</text>
</comment>
<organism evidence="8 9">
    <name type="scientific">Micavibrio aeruginosavorus</name>
    <dbReference type="NCBI Taxonomy" id="349221"/>
    <lineage>
        <taxon>Bacteria</taxon>
        <taxon>Pseudomonadati</taxon>
        <taxon>Bdellovibrionota</taxon>
        <taxon>Bdellovibrionia</taxon>
        <taxon>Bdellovibrionales</taxon>
        <taxon>Pseudobdellovibrionaceae</taxon>
        <taxon>Micavibrio</taxon>
    </lineage>
</organism>
<dbReference type="GO" id="GO:0032259">
    <property type="term" value="P:methylation"/>
    <property type="evidence" value="ECO:0007669"/>
    <property type="project" value="UniProtKB-KW"/>
</dbReference>
<dbReference type="Pfam" id="PF20465">
    <property type="entry name" value="MmeI_hel"/>
    <property type="match status" value="1"/>
</dbReference>
<dbReference type="InterPro" id="IPR002052">
    <property type="entry name" value="DNA_methylase_N6_adenine_CS"/>
</dbReference>
<dbReference type="InterPro" id="IPR046816">
    <property type="entry name" value="MmeI_Mtase"/>
</dbReference>
<dbReference type="SUPFAM" id="SSF53335">
    <property type="entry name" value="S-adenosyl-L-methionine-dependent methyltransferases"/>
    <property type="match status" value="1"/>
</dbReference>
<evidence type="ECO:0000259" key="5">
    <source>
        <dbReference type="Pfam" id="PF20465"/>
    </source>
</evidence>
<evidence type="ECO:0000256" key="4">
    <source>
        <dbReference type="ARBA" id="ARBA00047942"/>
    </source>
</evidence>
<dbReference type="PROSITE" id="PS00092">
    <property type="entry name" value="N6_MTASE"/>
    <property type="match status" value="1"/>
</dbReference>
<evidence type="ECO:0000256" key="1">
    <source>
        <dbReference type="ARBA" id="ARBA00011900"/>
    </source>
</evidence>
<evidence type="ECO:0000259" key="7">
    <source>
        <dbReference type="Pfam" id="PF20473"/>
    </source>
</evidence>
<dbReference type="Gene3D" id="3.40.50.150">
    <property type="entry name" value="Vaccinia Virus protein VP39"/>
    <property type="match status" value="1"/>
</dbReference>
<accession>A0A2W5A251</accession>
<comment type="catalytic activity">
    <reaction evidence="4">
        <text>a 2'-deoxyadenosine in DNA + S-adenosyl-L-methionine = an N(6)-methyl-2'-deoxyadenosine in DNA + S-adenosyl-L-homocysteine + H(+)</text>
        <dbReference type="Rhea" id="RHEA:15197"/>
        <dbReference type="Rhea" id="RHEA-COMP:12418"/>
        <dbReference type="Rhea" id="RHEA-COMP:12419"/>
        <dbReference type="ChEBI" id="CHEBI:15378"/>
        <dbReference type="ChEBI" id="CHEBI:57856"/>
        <dbReference type="ChEBI" id="CHEBI:59789"/>
        <dbReference type="ChEBI" id="CHEBI:90615"/>
        <dbReference type="ChEBI" id="CHEBI:90616"/>
        <dbReference type="EC" id="2.1.1.72"/>
    </reaction>
</comment>
<feature type="domain" description="MmeI-like helicase spacer" evidence="5">
    <location>
        <begin position="184"/>
        <end position="253"/>
    </location>
</feature>
<dbReference type="InterPro" id="IPR029063">
    <property type="entry name" value="SAM-dependent_MTases_sf"/>
</dbReference>
<sequence>MASAQRFIEKWQKSRLKERAAAQEHFIDLCHLLEHPTPAEADPDGTWYTFEYGAQKTTGSQGFADVWKKGHFGWEYKGKHKDLQAAYAQLQQYAPALANPPLLIVCDTDRFIIHTNWNDLVSETHEIALEELANPDKLNLLRYAFFEPDRLKPAKSRQQLTEEVAGKFATISEKLRQRGYDPQQVAHFVNRLIFCMFAEDIQLLRKGLFTDVLERSLKTPADLQRKLSSLFAAMRDGGDWGIEEILWFNGGLFDDDTALELKPDEIQMVFESAKKDWSDIDPSIMGTLFERGLDPAKQSQLGAHYTDRDMIMKIINPVIVEPLTREWEQVKIKIDEELKKAASYETVEAGSKISKKELINRAGEATKAKNRAEKAYNAYKARLKSFKVLDPACGSGNFLYLSLKALKDIEQQVNIYGEVTFRQTQSIPEIGPENIYGIEINPYAAELARVSVWIGEIQWIKKHGFQVPANPVLRNLKNIVCHDALMNEDGSEYQWPKVDVIVGNPPFIGDKKMIRELGESYTVAVRKLYDKQVPGGADFVCFWFAKVNKYMKAGWLQRGGLVSTNSIRGGKNRVVLDDLTKKFQIYNAWPDEDWVNEGASVRVSMTCFSKEKQAECKISDIIVGGIYTDLTPKENFLSVDVALIKRLKGNKNIAFQGPVKVGAFDIDGETARKMIFLPVNPNGKHNIAVLKPWINGMDIVRRPSDKWIIDFGDMGQSEACLYEAPFKYALENIKPERDKNRDKSRKENWWRLGRSGNDIKSALSKIDRCIVTPRVSKYRLFRWASSKILPDSAVVAIARDDDTTFGILSSKHHELWSLKLCTWLGVGNDPRYTPSTTFETFPFPKGMEPNQPASELAKNSKAQKIAEAARKLNELRENWLNPAGSIKRVPEVVPGYPDRIVPADKAAEKILAKRTLTNLYNDKPTWLQNAHKELDDAIAEAYGWPTDLTDDEILEKLFALNQHRAKGD</sequence>
<dbReference type="Proteomes" id="UP000249557">
    <property type="component" value="Unassembled WGS sequence"/>
</dbReference>
<dbReference type="EC" id="2.1.1.72" evidence="1"/>